<accession>A0ABP9WZD1</accession>
<evidence type="ECO:0000313" key="1">
    <source>
        <dbReference type="EMBL" id="GAA5527545.1"/>
    </source>
</evidence>
<dbReference type="CDD" id="cd08152">
    <property type="entry name" value="y4iL_like"/>
    <property type="match status" value="1"/>
</dbReference>
<dbReference type="RefSeq" id="WP_345721171.1">
    <property type="nucleotide sequence ID" value="NZ_BAABRU010000004.1"/>
</dbReference>
<dbReference type="Proteomes" id="UP001428290">
    <property type="component" value="Unassembled WGS sequence"/>
</dbReference>
<evidence type="ECO:0000313" key="2">
    <source>
        <dbReference type="Proteomes" id="UP001428290"/>
    </source>
</evidence>
<dbReference type="EMBL" id="BAABRU010000004">
    <property type="protein sequence ID" value="GAA5527545.1"/>
    <property type="molecule type" value="Genomic_DNA"/>
</dbReference>
<dbReference type="SUPFAM" id="SSF56634">
    <property type="entry name" value="Heme-dependent catalase-like"/>
    <property type="match status" value="1"/>
</dbReference>
<keyword evidence="2" id="KW-1185">Reference proteome</keyword>
<dbReference type="InterPro" id="IPR020835">
    <property type="entry name" value="Catalase_sf"/>
</dbReference>
<dbReference type="Gene3D" id="2.40.180.10">
    <property type="entry name" value="Catalase core domain"/>
    <property type="match status" value="1"/>
</dbReference>
<evidence type="ECO:0008006" key="3">
    <source>
        <dbReference type="Google" id="ProtNLM"/>
    </source>
</evidence>
<organism evidence="1 2">
    <name type="scientific">Herpetosiphon gulosus</name>
    <dbReference type="NCBI Taxonomy" id="1973496"/>
    <lineage>
        <taxon>Bacteria</taxon>
        <taxon>Bacillati</taxon>
        <taxon>Chloroflexota</taxon>
        <taxon>Chloroflexia</taxon>
        <taxon>Herpetosiphonales</taxon>
        <taxon>Herpetosiphonaceae</taxon>
        <taxon>Herpetosiphon</taxon>
    </lineage>
</organism>
<comment type="caution">
    <text evidence="1">The sequence shown here is derived from an EMBL/GenBank/DDBJ whole genome shotgun (WGS) entry which is preliminary data.</text>
</comment>
<sequence>MSSDHAHDCPCADPITQLRQLFVNKTMGTRINAGQDPVRRAVFLKPHGGAKATWWVRPDLPAELRVGLLAYDQLAAWLRFSSDTVPFASDLGTTLGVGIKLFGVHGRKLLTGEEDALTHDLVLQNYPVFFVDTAKDMCEFTYEGLVGDGYDAYLAKHPKTRKILDLMQQNLASVFDAVYWSGLPYAFGQGRYVKYHLALESLNPQPPSNPQLNPNFLHDDLHSRLLAGPIDLHFSIQLRTNPKLMPLDAATVEWSTELAPPLHVATLTLPQQDIDAPGQAAYVENLAFNPWHALPEHAPVGSISEARKVVYQASAELRRQRNGIPLVEPRQPRHDLT</sequence>
<proteinExistence type="predicted"/>
<reference evidence="1 2" key="1">
    <citation type="submission" date="2024-02" db="EMBL/GenBank/DDBJ databases">
        <title>Herpetosiphon gulosus NBRC 112829.</title>
        <authorList>
            <person name="Ichikawa N."/>
            <person name="Katano-Makiyama Y."/>
            <person name="Hidaka K."/>
        </authorList>
    </citation>
    <scope>NUCLEOTIDE SEQUENCE [LARGE SCALE GENOMIC DNA]</scope>
    <source>
        <strain evidence="1 2">NBRC 112829</strain>
    </source>
</reference>
<gene>
    <name evidence="1" type="ORF">Hgul01_01332</name>
</gene>
<protein>
    <recommendedName>
        <fullName evidence="3">Catalase</fullName>
    </recommendedName>
</protein>
<name>A0ABP9WZD1_9CHLR</name>